<dbReference type="AlphaFoldDB" id="A0A085M6M4"/>
<gene>
    <name evidence="1" type="ORF">M513_06180</name>
    <name evidence="2" type="ORF">M514_06180</name>
</gene>
<sequence length="259" mass="29131">MSINVLLQEIRFMAVKPEYGLMLACRPTALLEVGGSVIENGTWLRPDEARHINMADLNAVIKGFDLAIPWQMKEIELMTDSATVHREEVACATVEDVPPERLVPEVHRASGHLNVQRILYFARRHDLRISKRDVSSVVGSCDICRSIDPAATKWRHRVLEDGQGDRRKNRMFSEGGSLSLQSHATARSLFRHRFANAVYRYTGRDQNEATASSGAHDTHCPYMVGYAVWVKSPGRRCDTRYDNGVVTRLVSDQAVEING</sequence>
<name>A0A085M6M4_9BILA</name>
<dbReference type="Proteomes" id="UP000030764">
    <property type="component" value="Unassembled WGS sequence"/>
</dbReference>
<proteinExistence type="predicted"/>
<organism evidence="1 3">
    <name type="scientific">Trichuris suis</name>
    <name type="common">pig whipworm</name>
    <dbReference type="NCBI Taxonomy" id="68888"/>
    <lineage>
        <taxon>Eukaryota</taxon>
        <taxon>Metazoa</taxon>
        <taxon>Ecdysozoa</taxon>
        <taxon>Nematoda</taxon>
        <taxon>Enoplea</taxon>
        <taxon>Dorylaimia</taxon>
        <taxon>Trichinellida</taxon>
        <taxon>Trichuridae</taxon>
        <taxon>Trichuris</taxon>
    </lineage>
</organism>
<evidence type="ECO:0000313" key="2">
    <source>
        <dbReference type="EMBL" id="KFD68205.1"/>
    </source>
</evidence>
<dbReference type="Proteomes" id="UP000030758">
    <property type="component" value="Unassembled WGS sequence"/>
</dbReference>
<evidence type="ECO:0000313" key="1">
    <source>
        <dbReference type="EMBL" id="KFD52870.1"/>
    </source>
</evidence>
<reference evidence="1 3" key="1">
    <citation type="journal article" date="2014" name="Nat. Genet.">
        <title>Genome and transcriptome of the porcine whipworm Trichuris suis.</title>
        <authorList>
            <person name="Jex A.R."/>
            <person name="Nejsum P."/>
            <person name="Schwarz E.M."/>
            <person name="Hu L."/>
            <person name="Young N.D."/>
            <person name="Hall R.S."/>
            <person name="Korhonen P.K."/>
            <person name="Liao S."/>
            <person name="Thamsborg S."/>
            <person name="Xia J."/>
            <person name="Xu P."/>
            <person name="Wang S."/>
            <person name="Scheerlinck J.P."/>
            <person name="Hofmann A."/>
            <person name="Sternberg P.W."/>
            <person name="Wang J."/>
            <person name="Gasser R.B."/>
        </authorList>
    </citation>
    <scope>NUCLEOTIDE SEQUENCE [LARGE SCALE GENOMIC DNA]</scope>
    <source>
        <strain evidence="2">DCEP-RM93F</strain>
        <strain evidence="1">DCEP-RM93M</strain>
    </source>
</reference>
<evidence type="ECO:0000313" key="3">
    <source>
        <dbReference type="Proteomes" id="UP000030764"/>
    </source>
</evidence>
<protein>
    <submittedName>
        <fullName evidence="1">Uncharacterized protein</fullName>
    </submittedName>
</protein>
<keyword evidence="3" id="KW-1185">Reference proteome</keyword>
<dbReference type="EMBL" id="KL363222">
    <property type="protein sequence ID" value="KFD52870.1"/>
    <property type="molecule type" value="Genomic_DNA"/>
</dbReference>
<dbReference type="EMBL" id="KL367507">
    <property type="protein sequence ID" value="KFD68205.1"/>
    <property type="molecule type" value="Genomic_DNA"/>
</dbReference>
<accession>A0A085M6M4</accession>